<evidence type="ECO:0000313" key="3">
    <source>
        <dbReference type="Proteomes" id="UP000663873"/>
    </source>
</evidence>
<reference evidence="2" key="1">
    <citation type="submission" date="2021-02" db="EMBL/GenBank/DDBJ databases">
        <authorList>
            <person name="Nowell W R."/>
        </authorList>
    </citation>
    <scope>NUCLEOTIDE SEQUENCE</scope>
</reference>
<feature type="region of interest" description="Disordered" evidence="1">
    <location>
        <begin position="1"/>
        <end position="49"/>
    </location>
</feature>
<sequence length="49" mass="6083">DKPRSYRHNDEQNQTTNQQRQRTPRSQEQFGETRIQREHKHLCNTNNYL</sequence>
<name>A0A821P8J7_9BILA</name>
<comment type="caution">
    <text evidence="2">The sequence shown here is derived from an EMBL/GenBank/DDBJ whole genome shotgun (WGS) entry which is preliminary data.</text>
</comment>
<organism evidence="2 3">
    <name type="scientific">Rotaria socialis</name>
    <dbReference type="NCBI Taxonomy" id="392032"/>
    <lineage>
        <taxon>Eukaryota</taxon>
        <taxon>Metazoa</taxon>
        <taxon>Spiralia</taxon>
        <taxon>Gnathifera</taxon>
        <taxon>Rotifera</taxon>
        <taxon>Eurotatoria</taxon>
        <taxon>Bdelloidea</taxon>
        <taxon>Philodinida</taxon>
        <taxon>Philodinidae</taxon>
        <taxon>Rotaria</taxon>
    </lineage>
</organism>
<dbReference type="Proteomes" id="UP000663873">
    <property type="component" value="Unassembled WGS sequence"/>
</dbReference>
<feature type="non-terminal residue" evidence="2">
    <location>
        <position position="1"/>
    </location>
</feature>
<evidence type="ECO:0000256" key="1">
    <source>
        <dbReference type="SAM" id="MobiDB-lite"/>
    </source>
</evidence>
<gene>
    <name evidence="2" type="ORF">UJA718_LOCUS41282</name>
</gene>
<proteinExistence type="predicted"/>
<evidence type="ECO:0000313" key="2">
    <source>
        <dbReference type="EMBL" id="CAF4800892.1"/>
    </source>
</evidence>
<dbReference type="EMBL" id="CAJOBP010048337">
    <property type="protein sequence ID" value="CAF4800892.1"/>
    <property type="molecule type" value="Genomic_DNA"/>
</dbReference>
<accession>A0A821P8J7</accession>
<feature type="compositionally biased region" description="Low complexity" evidence="1">
    <location>
        <begin position="12"/>
        <end position="21"/>
    </location>
</feature>
<protein>
    <submittedName>
        <fullName evidence="2">Uncharacterized protein</fullName>
    </submittedName>
</protein>
<keyword evidence="3" id="KW-1185">Reference proteome</keyword>
<dbReference type="AlphaFoldDB" id="A0A821P8J7"/>